<dbReference type="Gene3D" id="2.60.40.10">
    <property type="entry name" value="Immunoglobulins"/>
    <property type="match status" value="11"/>
</dbReference>
<evidence type="ECO:0000259" key="3">
    <source>
        <dbReference type="PROSITE" id="PS50202"/>
    </source>
</evidence>
<accession>A0ABN9L8Q6</accession>
<dbReference type="EMBL" id="CAUEEQ010008463">
    <property type="protein sequence ID" value="CAJ0932408.1"/>
    <property type="molecule type" value="Genomic_DNA"/>
</dbReference>
<dbReference type="Pfam" id="PF24291">
    <property type="entry name" value="Ig_CFAP65"/>
    <property type="match status" value="1"/>
</dbReference>
<dbReference type="InterPro" id="IPR057467">
    <property type="entry name" value="Ig_CFAP65_8th"/>
</dbReference>
<gene>
    <name evidence="4" type="ORF">RIMI_LOCUS5060197</name>
</gene>
<comment type="caution">
    <text evidence="4">The sequence shown here is derived from an EMBL/GenBank/DDBJ whole genome shotgun (WGS) entry which is preliminary data.</text>
</comment>
<dbReference type="Pfam" id="PF25249">
    <property type="entry name" value="Ig_CFAP65_7th"/>
    <property type="match status" value="1"/>
</dbReference>
<feature type="compositionally biased region" description="Basic and acidic residues" evidence="2">
    <location>
        <begin position="1624"/>
        <end position="1633"/>
    </location>
</feature>
<dbReference type="Pfam" id="PF24507">
    <property type="entry name" value="Ig_CFAP65_4th"/>
    <property type="match status" value="1"/>
</dbReference>
<keyword evidence="5" id="KW-1185">Reference proteome</keyword>
<dbReference type="InterPro" id="IPR058536">
    <property type="entry name" value="Ig_CFAP65_4th"/>
</dbReference>
<feature type="coiled-coil region" evidence="1">
    <location>
        <begin position="1464"/>
        <end position="1491"/>
    </location>
</feature>
<protein>
    <recommendedName>
        <fullName evidence="3">MSP domain-containing protein</fullName>
    </recommendedName>
</protein>
<evidence type="ECO:0000313" key="4">
    <source>
        <dbReference type="EMBL" id="CAJ0932408.1"/>
    </source>
</evidence>
<dbReference type="Pfam" id="PF24771">
    <property type="entry name" value="Ig_CFAP74_1st"/>
    <property type="match status" value="1"/>
</dbReference>
<dbReference type="Proteomes" id="UP001176940">
    <property type="component" value="Unassembled WGS sequence"/>
</dbReference>
<organism evidence="4 5">
    <name type="scientific">Ranitomeya imitator</name>
    <name type="common">mimic poison frog</name>
    <dbReference type="NCBI Taxonomy" id="111125"/>
    <lineage>
        <taxon>Eukaryota</taxon>
        <taxon>Metazoa</taxon>
        <taxon>Chordata</taxon>
        <taxon>Craniata</taxon>
        <taxon>Vertebrata</taxon>
        <taxon>Euteleostomi</taxon>
        <taxon>Amphibia</taxon>
        <taxon>Batrachia</taxon>
        <taxon>Anura</taxon>
        <taxon>Neobatrachia</taxon>
        <taxon>Hyloidea</taxon>
        <taxon>Dendrobatidae</taxon>
        <taxon>Dendrobatinae</taxon>
        <taxon>Ranitomeya</taxon>
    </lineage>
</organism>
<evidence type="ECO:0000256" key="2">
    <source>
        <dbReference type="SAM" id="MobiDB-lite"/>
    </source>
</evidence>
<dbReference type="InterPro" id="IPR000535">
    <property type="entry name" value="MSP_dom"/>
</dbReference>
<feature type="region of interest" description="Disordered" evidence="2">
    <location>
        <begin position="1"/>
        <end position="27"/>
    </location>
</feature>
<keyword evidence="1" id="KW-0175">Coiled coil</keyword>
<feature type="region of interest" description="Disordered" evidence="2">
    <location>
        <begin position="1618"/>
        <end position="1638"/>
    </location>
</feature>
<dbReference type="InterPro" id="IPR013783">
    <property type="entry name" value="Ig-like_fold"/>
</dbReference>
<dbReference type="PANTHER" id="PTHR46127:SF1">
    <property type="entry name" value="CILIA- AND FLAGELLA-ASSOCIATED PROTEIN 65"/>
    <property type="match status" value="1"/>
</dbReference>
<dbReference type="Pfam" id="PF24816">
    <property type="entry name" value="Ig_CFAP65__9th"/>
    <property type="match status" value="1"/>
</dbReference>
<evidence type="ECO:0000256" key="1">
    <source>
        <dbReference type="SAM" id="Coils"/>
    </source>
</evidence>
<dbReference type="InterPro" id="IPR057470">
    <property type="entry name" value="Ig_CFAP65_7th"/>
</dbReference>
<feature type="domain" description="MSP" evidence="3">
    <location>
        <begin position="1365"/>
        <end position="1499"/>
    </location>
</feature>
<dbReference type="PANTHER" id="PTHR46127">
    <property type="entry name" value="CILIA- AND FLAGELLA-ASSOCIATED PROTEIN 65"/>
    <property type="match status" value="1"/>
</dbReference>
<evidence type="ECO:0000313" key="5">
    <source>
        <dbReference type="Proteomes" id="UP001176940"/>
    </source>
</evidence>
<proteinExistence type="predicted"/>
<sequence length="1963" mass="221777">MLGPVHMRPLDSSPFGGQSRGPSIKLRRVSSEAQPRSVIRRKVKEKDNILGFEVCKRLQWQNWELGKESTKNLTLKNVRLRKRKIKFSPPVTTFFKTLFPQTVTLNAGTSFTLPITFCPLEKRDYEDAITFETEDGSFSVALCASLTHHELLLPEDLSLPTCAVYDTSEAAFVLRNVSDLQTRFLWDVPEPFLLMPASGVIDPRCEIRTRIIFQPQIALVYNATATCHFGEREEYKRIIQFTAIAKYPHLLVTVPDMSCEKKEEGGPLLDFGSVGVNTVVEKVIEIHNLSMVDSPFRIEQEKRSSQVDSNFSCEVVCGVVPAQGKQQVPLQYRPRIVGLENVDYFHVIPAGNLTRTVLKVSGTCKGPFVSLQTSLVNFGLLQLGEKAVRTLEITNSSEVPAVYQIDIDSSESVFSFDPLYGNLGAKETRSIKIIFSPVHPIPHYRRVACLIHHQDPLFVDVIGTCHSDMDKPAIVLPKHLSIYRTNMARGLSVYSPDVLDAMLESGKLSADTSGALVLLEPDANYPSPETCALANASTEYFHDEFNHEASKPTPHITASTRHFDFGRCDCSSQEPLPLSMTNHTKGKVTIIWTCKSGSPFRISPERTEIPPLKSTAFRAIFHPTQVNTLYAAELEGFVFYKVQRDYRNVKENTICPPWCITLRARGHTFALGQEHFVPRCVLDSPRMLFPPAKSDDHTHRTLLLQNTGPTVMTYVIDENSCPEVQVKPRSGRLDPGSHQILLARTSPREGGLVRHTVPLQLNCSPDYTQQSLNSLAQQMQEVKGDTAQINAALQKMDKRIGVVEEREIVLFCRAETPQLSLEKEGKLFFKPTCVGSQSECCYSIRNVCRVPVHFEWRIQQEQMQYISVHPRSGIIRPNEILSQKWSFVPQEERNYFIKATVLSWLDDQSPQNHYTLRLTGEGCTGWLSTEQASIDLGNVLVGSFQSYDLLLCNDGDCTLEYTLSAKQDISGPCDPDDVITDPVALEFEQQKGSLPARTKLRIWVTARPARRVSYIWSIHYCILSPKALDPVRATSEERFLCTVMAQGVYPTFSVVDACPAGGASALSKTQLWKLLSLERLNSCLQSDPTPGELLYRVPTRHSIRRCPSVNTPVLLDFNFGAAPVGSEPFVALLLLENKGVLPVRWDFLFPADQQIELEFWAETWEFDPSEIHQMRIQDNKLFTISPKSGNLKPGQQETLQLTYRHDFVGTDRLPVLLKVSHGREILLNFIGVTVEKEQRYVHFTSTKHCFTPVAIGCSSPSKQIYELFNGGSVAVIYEIQLEPLRGVQEENYHHPIFQCLNPRGEIVPGATACVEWIFSPLEARTYSVTVPVHILGGDSALITFEGTGYDRSVLGDTAAFEEFSPLSAVPRLTLPGQVPHLTQQKLSFGDVPVFSKSSRLLFLNNTSESESILFTWYAASPNASEILQVSPMSGALRPGESLSIMVTLQSGEQASFYTLELVCEIFMERAVTEYERDLREWEEEGERQSLEFTITKAEKPEKRSQTTECALESGGAQILPAKQQLTEIRRYKTLPPIKNGDNVRAPASRDRENRKAMKLAQRVWARPQPPVPLQLHLSVTGRSHHTPDFLNQFQDDLLRHFQQRPYKKKMEVPVPVKLQPETGEPDRYRDRPSDAQQEMTRDVMTSIIRNLLDDKQFHKALIQIQNEPLPYFTQLRSSESRPNTTDADAAFVDQRVMVAESAPPAAEEEMPADSRVMPGDMTHEETPTKLMFLPQDQQKEKIKRTPVFSQLVEAILENTLQNIMTEANRGEVVLTTRPRVIALPPATPRPAVYLECSTRPTVYLENPTRPAVYLERSTRPAVYLECSTRPTVYLENPTRPAVYLECSTRPTIYLENPTRPAVYLERSTRPAVYLERYTRPTVYLECPTRPTVYLENPTRPAVYLERSTRPAVYLERSTRPAVYLERPTRPAIYQEPPKDLLYNWNAPQDPPYTWNAPQDPPYI</sequence>
<dbReference type="InterPro" id="IPR056344">
    <property type="entry name" value="Ig_CFAP65-like_9th"/>
</dbReference>
<dbReference type="InterPro" id="IPR052614">
    <property type="entry name" value="CFAP65"/>
</dbReference>
<dbReference type="PROSITE" id="PS50202">
    <property type="entry name" value="MSP"/>
    <property type="match status" value="1"/>
</dbReference>
<reference evidence="4" key="1">
    <citation type="submission" date="2023-07" db="EMBL/GenBank/DDBJ databases">
        <authorList>
            <person name="Stuckert A."/>
        </authorList>
    </citation>
    <scope>NUCLEOTIDE SEQUENCE</scope>
</reference>
<dbReference type="Pfam" id="PF25248">
    <property type="entry name" value="Ig_CFAP65_8th"/>
    <property type="match status" value="1"/>
</dbReference>
<name>A0ABN9L8Q6_9NEOB</name>
<dbReference type="InterPro" id="IPR056305">
    <property type="entry name" value="Ig_CFAP65_10th"/>
</dbReference>